<comment type="similarity">
    <text evidence="1">Belongs to the Gfo/Idh/MocA family.</text>
</comment>
<evidence type="ECO:0000259" key="3">
    <source>
        <dbReference type="Pfam" id="PF01408"/>
    </source>
</evidence>
<dbReference type="SUPFAM" id="SSF55347">
    <property type="entry name" value="Glyceraldehyde-3-phosphate dehydrogenase-like, C-terminal domain"/>
    <property type="match status" value="1"/>
</dbReference>
<dbReference type="Gene3D" id="3.40.50.720">
    <property type="entry name" value="NAD(P)-binding Rossmann-like Domain"/>
    <property type="match status" value="1"/>
</dbReference>
<reference evidence="5 6" key="1">
    <citation type="submission" date="2016-10" db="EMBL/GenBank/DDBJ databases">
        <title>The Draft Genome Sequence of Actinokineospora bangkokensis 44EHWT reveals the biosynthetic pathway of antifungal compounds Thailandins with unusual extender unit butylmalonyl-CoA.</title>
        <authorList>
            <person name="Greule A."/>
            <person name="Intra B."/>
            <person name="Flemming S."/>
            <person name="Rommel M.G."/>
            <person name="Panbangred W."/>
            <person name="Bechthold A."/>
        </authorList>
    </citation>
    <scope>NUCLEOTIDE SEQUENCE [LARGE SCALE GENOMIC DNA]</scope>
    <source>
        <strain evidence="5 6">44EHW</strain>
    </source>
</reference>
<dbReference type="PANTHER" id="PTHR22604">
    <property type="entry name" value="OXIDOREDUCTASES"/>
    <property type="match status" value="1"/>
</dbReference>
<comment type="caution">
    <text evidence="5">The sequence shown here is derived from an EMBL/GenBank/DDBJ whole genome shotgun (WGS) entry which is preliminary data.</text>
</comment>
<keyword evidence="2" id="KW-0560">Oxidoreductase</keyword>
<dbReference type="InterPro" id="IPR050984">
    <property type="entry name" value="Gfo/Idh/MocA_domain"/>
</dbReference>
<dbReference type="SUPFAM" id="SSF51735">
    <property type="entry name" value="NAD(P)-binding Rossmann-fold domains"/>
    <property type="match status" value="1"/>
</dbReference>
<dbReference type="PANTHER" id="PTHR22604:SF105">
    <property type="entry name" value="TRANS-1,2-DIHYDROBENZENE-1,2-DIOL DEHYDROGENASE"/>
    <property type="match status" value="1"/>
</dbReference>
<dbReference type="Pfam" id="PF22725">
    <property type="entry name" value="GFO_IDH_MocA_C3"/>
    <property type="match status" value="1"/>
</dbReference>
<keyword evidence="6" id="KW-1185">Reference proteome</keyword>
<dbReference type="InterPro" id="IPR036291">
    <property type="entry name" value="NAD(P)-bd_dom_sf"/>
</dbReference>
<dbReference type="GO" id="GO:0000166">
    <property type="term" value="F:nucleotide binding"/>
    <property type="evidence" value="ECO:0007669"/>
    <property type="project" value="InterPro"/>
</dbReference>
<evidence type="ECO:0000313" key="6">
    <source>
        <dbReference type="Proteomes" id="UP000186040"/>
    </source>
</evidence>
<dbReference type="AlphaFoldDB" id="A0A1Q9LPJ0"/>
<dbReference type="OrthoDB" id="9815825at2"/>
<dbReference type="InterPro" id="IPR055170">
    <property type="entry name" value="GFO_IDH_MocA-like_dom"/>
</dbReference>
<evidence type="ECO:0000313" key="5">
    <source>
        <dbReference type="EMBL" id="OLR93938.1"/>
    </source>
</evidence>
<dbReference type="GO" id="GO:0016491">
    <property type="term" value="F:oxidoreductase activity"/>
    <property type="evidence" value="ECO:0007669"/>
    <property type="project" value="UniProtKB-KW"/>
</dbReference>
<protein>
    <submittedName>
        <fullName evidence="5">Uncharacterized protein</fullName>
    </submittedName>
</protein>
<proteinExistence type="inferred from homology"/>
<feature type="domain" description="GFO/IDH/MocA-like oxidoreductase" evidence="4">
    <location>
        <begin position="140"/>
        <end position="255"/>
    </location>
</feature>
<dbReference type="EMBL" id="MKQR01000009">
    <property type="protein sequence ID" value="OLR93938.1"/>
    <property type="molecule type" value="Genomic_DNA"/>
</dbReference>
<name>A0A1Q9LPJ0_9PSEU</name>
<dbReference type="InterPro" id="IPR000683">
    <property type="entry name" value="Gfo/Idh/MocA-like_OxRdtase_N"/>
</dbReference>
<evidence type="ECO:0000259" key="4">
    <source>
        <dbReference type="Pfam" id="PF22725"/>
    </source>
</evidence>
<dbReference type="Gene3D" id="3.30.360.10">
    <property type="entry name" value="Dihydrodipicolinate Reductase, domain 2"/>
    <property type="match status" value="1"/>
</dbReference>
<gene>
    <name evidence="5" type="ORF">BJP25_16255</name>
</gene>
<accession>A0A1Q9LPJ0</accession>
<organism evidence="5 6">
    <name type="scientific">Actinokineospora bangkokensis</name>
    <dbReference type="NCBI Taxonomy" id="1193682"/>
    <lineage>
        <taxon>Bacteria</taxon>
        <taxon>Bacillati</taxon>
        <taxon>Actinomycetota</taxon>
        <taxon>Actinomycetes</taxon>
        <taxon>Pseudonocardiales</taxon>
        <taxon>Pseudonocardiaceae</taxon>
        <taxon>Actinokineospora</taxon>
    </lineage>
</organism>
<evidence type="ECO:0000256" key="2">
    <source>
        <dbReference type="ARBA" id="ARBA00023002"/>
    </source>
</evidence>
<evidence type="ECO:0000256" key="1">
    <source>
        <dbReference type="ARBA" id="ARBA00010928"/>
    </source>
</evidence>
<sequence>MPAGPAVTPVLRVGLLGCSSIARRRTLPALRATPAAAVTAVAARDPRRAEAFAAESGTGAAALTYEQLLAADDVDAVYVSLPNSEHHRWAEAALLAGKHVLCEKPMTTTAAATTALTRLAAERGLVLRENFTFLHHPQHARVQRLLADGRIGAPRTLTAEFCIPPLPGTDIRYRADLGGGALLDAGVYPLRLARLLLGPGLAVAGATLRVDKARDVDVAGLVLLVSPDGVFASLGFGFQHGYRSRYAVHGATGTLTADKAFTPPATWQPVLRVEEQDHTEEHTLPAADQFALAVAAFTTAALAGPDPTGAATAAPCTDTARLVDEVLATAVRVPDHEELRR</sequence>
<feature type="domain" description="Gfo/Idh/MocA-like oxidoreductase N-terminal" evidence="3">
    <location>
        <begin position="11"/>
        <end position="130"/>
    </location>
</feature>
<dbReference type="STRING" id="1193682.BJP25_16255"/>
<dbReference type="Proteomes" id="UP000186040">
    <property type="component" value="Unassembled WGS sequence"/>
</dbReference>
<dbReference type="Pfam" id="PF01408">
    <property type="entry name" value="GFO_IDH_MocA"/>
    <property type="match status" value="1"/>
</dbReference>